<protein>
    <recommendedName>
        <fullName evidence="5">Ribosome maturation factor RimM</fullName>
    </recommendedName>
</protein>
<reference evidence="8 9" key="1">
    <citation type="submission" date="2019-02" db="EMBL/GenBank/DDBJ databases">
        <title>Genomic Encyclopedia of Type Strains, Phase IV (KMG-IV): sequencing the most valuable type-strain genomes for metagenomic binning, comparative biology and taxonomic classification.</title>
        <authorList>
            <person name="Goeker M."/>
        </authorList>
    </citation>
    <scope>NUCLEOTIDE SEQUENCE [LARGE SCALE GENOMIC DNA]</scope>
    <source>
        <strain evidence="8 9">DSM 19570</strain>
    </source>
</reference>
<keyword evidence="2 5" id="KW-0690">Ribosome biogenesis</keyword>
<dbReference type="PANTHER" id="PTHR33692:SF1">
    <property type="entry name" value="RIBOSOME MATURATION FACTOR RIMM"/>
    <property type="match status" value="1"/>
</dbReference>
<comment type="caution">
    <text evidence="8">The sequence shown here is derived from an EMBL/GenBank/DDBJ whole genome shotgun (WGS) entry which is preliminary data.</text>
</comment>
<dbReference type="Pfam" id="PF24986">
    <property type="entry name" value="PRC_RimM"/>
    <property type="match status" value="1"/>
</dbReference>
<accession>A0A4V2FSS1</accession>
<dbReference type="EMBL" id="SHKP01000007">
    <property type="protein sequence ID" value="RZT95325.1"/>
    <property type="molecule type" value="Genomic_DNA"/>
</dbReference>
<dbReference type="GO" id="GO:0043022">
    <property type="term" value="F:ribosome binding"/>
    <property type="evidence" value="ECO:0007669"/>
    <property type="project" value="InterPro"/>
</dbReference>
<dbReference type="GO" id="GO:0042274">
    <property type="term" value="P:ribosomal small subunit biogenesis"/>
    <property type="evidence" value="ECO:0007669"/>
    <property type="project" value="UniProtKB-UniRule"/>
</dbReference>
<evidence type="ECO:0000313" key="8">
    <source>
        <dbReference type="EMBL" id="RZT95325.1"/>
    </source>
</evidence>
<dbReference type="Pfam" id="PF01782">
    <property type="entry name" value="RimM"/>
    <property type="match status" value="1"/>
</dbReference>
<keyword evidence="1 5" id="KW-0963">Cytoplasm</keyword>
<dbReference type="GO" id="GO:0005840">
    <property type="term" value="C:ribosome"/>
    <property type="evidence" value="ECO:0007669"/>
    <property type="project" value="InterPro"/>
</dbReference>
<evidence type="ECO:0000256" key="3">
    <source>
        <dbReference type="ARBA" id="ARBA00022552"/>
    </source>
</evidence>
<dbReference type="InterPro" id="IPR002676">
    <property type="entry name" value="RimM_N"/>
</dbReference>
<dbReference type="InterPro" id="IPR036976">
    <property type="entry name" value="RimM_N_sf"/>
</dbReference>
<feature type="domain" description="RimM N-terminal" evidence="6">
    <location>
        <begin position="19"/>
        <end position="109"/>
    </location>
</feature>
<keyword evidence="9" id="KW-1185">Reference proteome</keyword>
<evidence type="ECO:0000259" key="6">
    <source>
        <dbReference type="Pfam" id="PF01782"/>
    </source>
</evidence>
<name>A0A4V2FSS1_9BURK</name>
<evidence type="ECO:0000256" key="5">
    <source>
        <dbReference type="HAMAP-Rule" id="MF_00014"/>
    </source>
</evidence>
<dbReference type="RefSeq" id="WP_423213585.1">
    <property type="nucleotide sequence ID" value="NZ_SHKP01000007.1"/>
</dbReference>
<dbReference type="Proteomes" id="UP000293671">
    <property type="component" value="Unassembled WGS sequence"/>
</dbReference>
<dbReference type="InterPro" id="IPR009000">
    <property type="entry name" value="Transl_B-barrel_sf"/>
</dbReference>
<dbReference type="GO" id="GO:0005737">
    <property type="term" value="C:cytoplasm"/>
    <property type="evidence" value="ECO:0007669"/>
    <property type="project" value="UniProtKB-SubCell"/>
</dbReference>
<dbReference type="Gene3D" id="2.40.30.60">
    <property type="entry name" value="RimM"/>
    <property type="match status" value="1"/>
</dbReference>
<dbReference type="NCBIfam" id="TIGR02273">
    <property type="entry name" value="16S_RimM"/>
    <property type="match status" value="1"/>
</dbReference>
<gene>
    <name evidence="5" type="primary">rimM</name>
    <name evidence="8" type="ORF">EV670_3079</name>
</gene>
<feature type="domain" description="Ribosome maturation factor RimM PRC barrel" evidence="7">
    <location>
        <begin position="121"/>
        <end position="193"/>
    </location>
</feature>
<proteinExistence type="inferred from homology"/>
<evidence type="ECO:0000256" key="2">
    <source>
        <dbReference type="ARBA" id="ARBA00022517"/>
    </source>
</evidence>
<dbReference type="PANTHER" id="PTHR33692">
    <property type="entry name" value="RIBOSOME MATURATION FACTOR RIMM"/>
    <property type="match status" value="1"/>
</dbReference>
<dbReference type="SUPFAM" id="SSF50346">
    <property type="entry name" value="PRC-barrel domain"/>
    <property type="match status" value="1"/>
</dbReference>
<dbReference type="InterPro" id="IPR056792">
    <property type="entry name" value="PRC_RimM"/>
</dbReference>
<organism evidence="8 9">
    <name type="scientific">Rivibacter subsaxonicus</name>
    <dbReference type="NCBI Taxonomy" id="457575"/>
    <lineage>
        <taxon>Bacteria</taxon>
        <taxon>Pseudomonadati</taxon>
        <taxon>Pseudomonadota</taxon>
        <taxon>Betaproteobacteria</taxon>
        <taxon>Burkholderiales</taxon>
        <taxon>Rivibacter</taxon>
    </lineage>
</organism>
<dbReference type="InterPro" id="IPR011033">
    <property type="entry name" value="PRC_barrel-like_sf"/>
</dbReference>
<comment type="similarity">
    <text evidence="5">Belongs to the RimM family.</text>
</comment>
<dbReference type="AlphaFoldDB" id="A0A4V2FSS1"/>
<comment type="domain">
    <text evidence="5">The PRC barrel domain binds ribosomal protein uS19.</text>
</comment>
<evidence type="ECO:0000256" key="1">
    <source>
        <dbReference type="ARBA" id="ARBA00022490"/>
    </source>
</evidence>
<dbReference type="Gene3D" id="2.30.30.240">
    <property type="entry name" value="PRC-barrel domain"/>
    <property type="match status" value="1"/>
</dbReference>
<dbReference type="GO" id="GO:0006364">
    <property type="term" value="P:rRNA processing"/>
    <property type="evidence" value="ECO:0007669"/>
    <property type="project" value="UniProtKB-UniRule"/>
</dbReference>
<sequence length="198" mass="21175">MSIDSTTDRAAWPEDAVEVGRIQGAWGIKGGIKVLPFSGQPEALLASSNWFLKAPEDKPRPAGSPALPAMLSVASARDQGELIVATVSEVTDRNVAESLRGARIFVSRSSFPAAAEGEYYWIDLIGLAVLNRAGEALGAVESLIDTGPHSVLRVLQATGTEPEPVERLIPFVAAYVDQVDLPGRRIVVDWALDWGLDD</sequence>
<evidence type="ECO:0000313" key="9">
    <source>
        <dbReference type="Proteomes" id="UP000293671"/>
    </source>
</evidence>
<dbReference type="SUPFAM" id="SSF50447">
    <property type="entry name" value="Translation proteins"/>
    <property type="match status" value="1"/>
</dbReference>
<comment type="subunit">
    <text evidence="5">Binds ribosomal protein uS19.</text>
</comment>
<keyword evidence="4 5" id="KW-0143">Chaperone</keyword>
<dbReference type="HAMAP" id="MF_00014">
    <property type="entry name" value="Ribosome_mat_RimM"/>
    <property type="match status" value="1"/>
</dbReference>
<comment type="subcellular location">
    <subcellularLocation>
        <location evidence="5">Cytoplasm</location>
    </subcellularLocation>
</comment>
<keyword evidence="3 5" id="KW-0698">rRNA processing</keyword>
<comment type="function">
    <text evidence="5">An accessory protein needed during the final step in the assembly of 30S ribosomal subunit, possibly for assembly of the head region. Essential for efficient processing of 16S rRNA. May be needed both before and after RbfA during the maturation of 16S rRNA. It has affinity for free ribosomal 30S subunits but not for 70S ribosomes.</text>
</comment>
<evidence type="ECO:0000256" key="4">
    <source>
        <dbReference type="ARBA" id="ARBA00023186"/>
    </source>
</evidence>
<dbReference type="InterPro" id="IPR011961">
    <property type="entry name" value="RimM"/>
</dbReference>
<evidence type="ECO:0000259" key="7">
    <source>
        <dbReference type="Pfam" id="PF24986"/>
    </source>
</evidence>